<keyword evidence="9 12" id="KW-0503">Monooxygenase</keyword>
<evidence type="ECO:0000256" key="3">
    <source>
        <dbReference type="ARBA" id="ARBA00022617"/>
    </source>
</evidence>
<dbReference type="Proteomes" id="UP001157418">
    <property type="component" value="Unassembled WGS sequence"/>
</dbReference>
<sequence length="516" mass="58618">MEIFSIFSSWLLTAVLVLSMFLICRYTLKSNRSSMVSPKLPPNPPKLPIIGNLHQLLGKPRHLAFSQLSQEYGPVMLLNIGTRSCLIISSSAMAMQVLKDQDQILCSRPISKTTKLLTYNYVDAAFSPHSNHWRKMRKVLVSEFVGPKRARLTNHVLLTEVEIMLRSISLHPSNSAVNITELFLAIAKAMICKVAFGSNYRKREQLLKGPSLEVMLDEVMELLDPSLSDLFPWLGPIIDQISGRNHMLEKLFSNLDAYIQTYVDDHHNHIGKVDDDDKDFLHTLLELSSIENASHDDRFTIEEIKALIMDIFIGGIDTTFATMVWAMSEIIRSPRVMQKVQSEIRNCAGRKQKLDEMDVSKMTYLKIVVKETLRLHPPAALLLPHESLSHCQVGGYDVLPETMVFINGWVIGRDPSTWGENASEFYPERFENLDQVEFRGVNYDMVPFGGGRRTCPAIKTAPATIEFTIANLLYSYDWKIPGGEKNEDLNMLEEGSLLVRKKLPLFLVPTKHNWED</sequence>
<dbReference type="InterPro" id="IPR001128">
    <property type="entry name" value="Cyt_P450"/>
</dbReference>
<protein>
    <recommendedName>
        <fullName evidence="16">Cytochrome P450</fullName>
    </recommendedName>
</protein>
<dbReference type="GO" id="GO:0016020">
    <property type="term" value="C:membrane"/>
    <property type="evidence" value="ECO:0007669"/>
    <property type="project" value="UniProtKB-SubCell"/>
</dbReference>
<keyword evidence="6 13" id="KW-1133">Transmembrane helix</keyword>
<keyword evidence="15" id="KW-1185">Reference proteome</keyword>
<evidence type="ECO:0000313" key="14">
    <source>
        <dbReference type="EMBL" id="CAH1443829.1"/>
    </source>
</evidence>
<keyword evidence="10 13" id="KW-0472">Membrane</keyword>
<evidence type="ECO:0000256" key="6">
    <source>
        <dbReference type="ARBA" id="ARBA00022989"/>
    </source>
</evidence>
<feature type="binding site" description="axial binding residue" evidence="11">
    <location>
        <position position="455"/>
    </location>
    <ligand>
        <name>heme</name>
        <dbReference type="ChEBI" id="CHEBI:30413"/>
    </ligand>
    <ligandPart>
        <name>Fe</name>
        <dbReference type="ChEBI" id="CHEBI:18248"/>
    </ligandPart>
</feature>
<dbReference type="PANTHER" id="PTHR47955">
    <property type="entry name" value="CYTOCHROME P450 FAMILY 71 PROTEIN"/>
    <property type="match status" value="1"/>
</dbReference>
<keyword evidence="3 11" id="KW-0349">Heme</keyword>
<dbReference type="CDD" id="cd11072">
    <property type="entry name" value="CYP71-like"/>
    <property type="match status" value="1"/>
</dbReference>
<name>A0AAU9P1A0_9ASTR</name>
<comment type="cofactor">
    <cofactor evidence="11">
        <name>heme</name>
        <dbReference type="ChEBI" id="CHEBI:30413"/>
    </cofactor>
</comment>
<dbReference type="PANTHER" id="PTHR47955:SF9">
    <property type="entry name" value="PREMNASPIRODIENE OXYGENASE-LIKE"/>
    <property type="match status" value="1"/>
</dbReference>
<proteinExistence type="inferred from homology"/>
<organism evidence="14 15">
    <name type="scientific">Lactuca virosa</name>
    <dbReference type="NCBI Taxonomy" id="75947"/>
    <lineage>
        <taxon>Eukaryota</taxon>
        <taxon>Viridiplantae</taxon>
        <taxon>Streptophyta</taxon>
        <taxon>Embryophyta</taxon>
        <taxon>Tracheophyta</taxon>
        <taxon>Spermatophyta</taxon>
        <taxon>Magnoliopsida</taxon>
        <taxon>eudicotyledons</taxon>
        <taxon>Gunneridae</taxon>
        <taxon>Pentapetalae</taxon>
        <taxon>asterids</taxon>
        <taxon>campanulids</taxon>
        <taxon>Asterales</taxon>
        <taxon>Asteraceae</taxon>
        <taxon>Cichorioideae</taxon>
        <taxon>Cichorieae</taxon>
        <taxon>Lactucinae</taxon>
        <taxon>Lactuca</taxon>
    </lineage>
</organism>
<evidence type="ECO:0000256" key="4">
    <source>
        <dbReference type="ARBA" id="ARBA00022692"/>
    </source>
</evidence>
<keyword evidence="8 11" id="KW-0408">Iron</keyword>
<evidence type="ECO:0000256" key="10">
    <source>
        <dbReference type="ARBA" id="ARBA00023136"/>
    </source>
</evidence>
<dbReference type="GO" id="GO:0004497">
    <property type="term" value="F:monooxygenase activity"/>
    <property type="evidence" value="ECO:0007669"/>
    <property type="project" value="UniProtKB-KW"/>
</dbReference>
<evidence type="ECO:0000313" key="15">
    <source>
        <dbReference type="Proteomes" id="UP001157418"/>
    </source>
</evidence>
<dbReference type="PRINTS" id="PR00385">
    <property type="entry name" value="P450"/>
</dbReference>
<dbReference type="EMBL" id="CAKMRJ010005523">
    <property type="protein sequence ID" value="CAH1443829.1"/>
    <property type="molecule type" value="Genomic_DNA"/>
</dbReference>
<evidence type="ECO:0000256" key="2">
    <source>
        <dbReference type="ARBA" id="ARBA00010617"/>
    </source>
</evidence>
<dbReference type="FunFam" id="1.10.630.10:FF:000043">
    <property type="entry name" value="Cytochrome P450 99A2"/>
    <property type="match status" value="1"/>
</dbReference>
<evidence type="ECO:0000256" key="5">
    <source>
        <dbReference type="ARBA" id="ARBA00022723"/>
    </source>
</evidence>
<evidence type="ECO:0000256" key="12">
    <source>
        <dbReference type="RuleBase" id="RU000461"/>
    </source>
</evidence>
<keyword evidence="7 12" id="KW-0560">Oxidoreductase</keyword>
<evidence type="ECO:0000256" key="11">
    <source>
        <dbReference type="PIRSR" id="PIRSR602401-1"/>
    </source>
</evidence>
<reference evidence="14 15" key="1">
    <citation type="submission" date="2022-01" db="EMBL/GenBank/DDBJ databases">
        <authorList>
            <person name="Xiong W."/>
            <person name="Schranz E."/>
        </authorList>
    </citation>
    <scope>NUCLEOTIDE SEQUENCE [LARGE SCALE GENOMIC DNA]</scope>
</reference>
<comment type="similarity">
    <text evidence="2 12">Belongs to the cytochrome P450 family.</text>
</comment>
<evidence type="ECO:0008006" key="16">
    <source>
        <dbReference type="Google" id="ProtNLM"/>
    </source>
</evidence>
<dbReference type="Gene3D" id="1.10.630.10">
    <property type="entry name" value="Cytochrome P450"/>
    <property type="match status" value="1"/>
</dbReference>
<dbReference type="AlphaFoldDB" id="A0AAU9P1A0"/>
<evidence type="ECO:0000256" key="7">
    <source>
        <dbReference type="ARBA" id="ARBA00023002"/>
    </source>
</evidence>
<dbReference type="InterPro" id="IPR036396">
    <property type="entry name" value="Cyt_P450_sf"/>
</dbReference>
<accession>A0AAU9P1A0</accession>
<evidence type="ECO:0000256" key="9">
    <source>
        <dbReference type="ARBA" id="ARBA00023033"/>
    </source>
</evidence>
<comment type="caution">
    <text evidence="14">The sequence shown here is derived from an EMBL/GenBank/DDBJ whole genome shotgun (WGS) entry which is preliminary data.</text>
</comment>
<feature type="transmembrane region" description="Helical" evidence="13">
    <location>
        <begin position="6"/>
        <end position="28"/>
    </location>
</feature>
<dbReference type="InterPro" id="IPR017972">
    <property type="entry name" value="Cyt_P450_CS"/>
</dbReference>
<dbReference type="GO" id="GO:0051762">
    <property type="term" value="P:sesquiterpene biosynthetic process"/>
    <property type="evidence" value="ECO:0007669"/>
    <property type="project" value="UniProtKB-ARBA"/>
</dbReference>
<dbReference type="GO" id="GO:0020037">
    <property type="term" value="F:heme binding"/>
    <property type="evidence" value="ECO:0007669"/>
    <property type="project" value="InterPro"/>
</dbReference>
<comment type="subcellular location">
    <subcellularLocation>
        <location evidence="1">Membrane</location>
    </subcellularLocation>
</comment>
<keyword evidence="4 13" id="KW-0812">Transmembrane</keyword>
<dbReference type="PRINTS" id="PR00463">
    <property type="entry name" value="EP450I"/>
</dbReference>
<evidence type="ECO:0000256" key="13">
    <source>
        <dbReference type="SAM" id="Phobius"/>
    </source>
</evidence>
<dbReference type="GO" id="GO:0016705">
    <property type="term" value="F:oxidoreductase activity, acting on paired donors, with incorporation or reduction of molecular oxygen"/>
    <property type="evidence" value="ECO:0007669"/>
    <property type="project" value="InterPro"/>
</dbReference>
<evidence type="ECO:0000256" key="8">
    <source>
        <dbReference type="ARBA" id="ARBA00023004"/>
    </source>
</evidence>
<dbReference type="PROSITE" id="PS00086">
    <property type="entry name" value="CYTOCHROME_P450"/>
    <property type="match status" value="1"/>
</dbReference>
<keyword evidence="5 11" id="KW-0479">Metal-binding</keyword>
<dbReference type="InterPro" id="IPR002401">
    <property type="entry name" value="Cyt_P450_E_grp-I"/>
</dbReference>
<gene>
    <name evidence="14" type="ORF">LVIROSA_LOCUS29717</name>
</gene>
<dbReference type="Pfam" id="PF00067">
    <property type="entry name" value="p450"/>
    <property type="match status" value="1"/>
</dbReference>
<dbReference type="GO" id="GO:0005506">
    <property type="term" value="F:iron ion binding"/>
    <property type="evidence" value="ECO:0007669"/>
    <property type="project" value="InterPro"/>
</dbReference>
<dbReference type="SUPFAM" id="SSF48264">
    <property type="entry name" value="Cytochrome P450"/>
    <property type="match status" value="1"/>
</dbReference>
<evidence type="ECO:0000256" key="1">
    <source>
        <dbReference type="ARBA" id="ARBA00004370"/>
    </source>
</evidence>